<accession>A0A268EH17</accession>
<sequence length="137" mass="15538">MALSPLQPIVPEVEIDETPDEQPLKTYGLDFENGVIGGTINGTEAIKQFIVKAIRTARYRFAIYDDDYGCELDDLIGSDVSLELLETEIPRVIEEALIYDDRVDDVYDFTLTREGDRLDVSFFVEINDDIIPMEVTI</sequence>
<proteinExistence type="predicted"/>
<gene>
    <name evidence="1" type="ORF">CHH67_22300</name>
</gene>
<dbReference type="Gene3D" id="3.10.450.40">
    <property type="match status" value="1"/>
</dbReference>
<name>A0A268EH17_9BACL</name>
<dbReference type="OrthoDB" id="89089at2"/>
<dbReference type="SUPFAM" id="SSF160719">
    <property type="entry name" value="gpW/gp25-like"/>
    <property type="match status" value="1"/>
</dbReference>
<dbReference type="Pfam" id="PF10934">
    <property type="entry name" value="Sheath_initiator"/>
    <property type="match status" value="1"/>
</dbReference>
<evidence type="ECO:0000313" key="2">
    <source>
        <dbReference type="Proteomes" id="UP000215596"/>
    </source>
</evidence>
<dbReference type="EMBL" id="NPBY01000079">
    <property type="protein sequence ID" value="PAD72379.1"/>
    <property type="molecule type" value="Genomic_DNA"/>
</dbReference>
<dbReference type="Proteomes" id="UP000215596">
    <property type="component" value="Unassembled WGS sequence"/>
</dbReference>
<evidence type="ECO:0000313" key="1">
    <source>
        <dbReference type="EMBL" id="PAD72379.1"/>
    </source>
</evidence>
<dbReference type="AlphaFoldDB" id="A0A268EH17"/>
<comment type="caution">
    <text evidence="1">The sequence shown here is derived from an EMBL/GenBank/DDBJ whole genome shotgun (WGS) entry which is preliminary data.</text>
</comment>
<dbReference type="InterPro" id="IPR020288">
    <property type="entry name" value="Sheath_initiator"/>
</dbReference>
<protein>
    <submittedName>
        <fullName evidence="1">Terminase</fullName>
    </submittedName>
</protein>
<organism evidence="1 2">
    <name type="scientific">Paenibacillus campinasensis</name>
    <dbReference type="NCBI Taxonomy" id="66347"/>
    <lineage>
        <taxon>Bacteria</taxon>
        <taxon>Bacillati</taxon>
        <taxon>Bacillota</taxon>
        <taxon>Bacilli</taxon>
        <taxon>Bacillales</taxon>
        <taxon>Paenibacillaceae</taxon>
        <taxon>Paenibacillus</taxon>
    </lineage>
</organism>
<dbReference type="RefSeq" id="WP_095267578.1">
    <property type="nucleotide sequence ID" value="NZ_NPBY01000079.1"/>
</dbReference>
<reference evidence="1 2" key="1">
    <citation type="submission" date="2017-07" db="EMBL/GenBank/DDBJ databases">
        <title>Isolation and whole genome analysis of endospore-forming bacteria from heroin.</title>
        <authorList>
            <person name="Kalinowski J."/>
            <person name="Ahrens B."/>
            <person name="Al-Dilaimi A."/>
            <person name="Winkler A."/>
            <person name="Wibberg D."/>
            <person name="Schleenbecker U."/>
            <person name="Ruckert C."/>
            <person name="Wolfel R."/>
            <person name="Grass G."/>
        </authorList>
    </citation>
    <scope>NUCLEOTIDE SEQUENCE [LARGE SCALE GENOMIC DNA]</scope>
    <source>
        <strain evidence="1 2">7537-G1</strain>
    </source>
</reference>